<gene>
    <name evidence="2" type="ORF">Ahy_B06g080641</name>
</gene>
<keyword evidence="3" id="KW-1185">Reference proteome</keyword>
<dbReference type="STRING" id="3818.A0A444YIP0"/>
<protein>
    <recommendedName>
        <fullName evidence="1">Rab-GAP TBC domain-containing protein</fullName>
    </recommendedName>
</protein>
<dbReference type="Pfam" id="PF03004">
    <property type="entry name" value="Transposase_24"/>
    <property type="match status" value="1"/>
</dbReference>
<comment type="caution">
    <text evidence="2">The sequence shown here is derived from an EMBL/GenBank/DDBJ whole genome shotgun (WGS) entry which is preliminary data.</text>
</comment>
<dbReference type="Proteomes" id="UP000289738">
    <property type="component" value="Chromosome B06"/>
</dbReference>
<dbReference type="EMBL" id="SDMP01000016">
    <property type="protein sequence ID" value="RYR01781.1"/>
    <property type="molecule type" value="Genomic_DNA"/>
</dbReference>
<organism evidence="2 3">
    <name type="scientific">Arachis hypogaea</name>
    <name type="common">Peanut</name>
    <dbReference type="NCBI Taxonomy" id="3818"/>
    <lineage>
        <taxon>Eukaryota</taxon>
        <taxon>Viridiplantae</taxon>
        <taxon>Streptophyta</taxon>
        <taxon>Embryophyta</taxon>
        <taxon>Tracheophyta</taxon>
        <taxon>Spermatophyta</taxon>
        <taxon>Magnoliopsida</taxon>
        <taxon>eudicotyledons</taxon>
        <taxon>Gunneridae</taxon>
        <taxon>Pentapetalae</taxon>
        <taxon>rosids</taxon>
        <taxon>fabids</taxon>
        <taxon>Fabales</taxon>
        <taxon>Fabaceae</taxon>
        <taxon>Papilionoideae</taxon>
        <taxon>50 kb inversion clade</taxon>
        <taxon>dalbergioids sensu lato</taxon>
        <taxon>Dalbergieae</taxon>
        <taxon>Pterocarpus clade</taxon>
        <taxon>Arachis</taxon>
    </lineage>
</organism>
<accession>A0A444YIP0</accession>
<dbReference type="SUPFAM" id="SSF47923">
    <property type="entry name" value="Ypt/Rab-GAP domain of gyp1p"/>
    <property type="match status" value="1"/>
</dbReference>
<dbReference type="InterPro" id="IPR004252">
    <property type="entry name" value="Probable_transposase_24"/>
</dbReference>
<dbReference type="InterPro" id="IPR000195">
    <property type="entry name" value="Rab-GAP-TBC_dom"/>
</dbReference>
<reference evidence="2 3" key="1">
    <citation type="submission" date="2019-01" db="EMBL/GenBank/DDBJ databases">
        <title>Sequencing of cultivated peanut Arachis hypogaea provides insights into genome evolution and oil improvement.</title>
        <authorList>
            <person name="Chen X."/>
        </authorList>
    </citation>
    <scope>NUCLEOTIDE SEQUENCE [LARGE SCALE GENOMIC DNA]</scope>
    <source>
        <strain evidence="3">cv. Fuhuasheng</strain>
        <tissue evidence="2">Leaves</tissue>
    </source>
</reference>
<evidence type="ECO:0000259" key="1">
    <source>
        <dbReference type="Pfam" id="PF00566"/>
    </source>
</evidence>
<evidence type="ECO:0000313" key="2">
    <source>
        <dbReference type="EMBL" id="RYR01781.1"/>
    </source>
</evidence>
<dbReference type="AlphaFoldDB" id="A0A444YIP0"/>
<dbReference type="Pfam" id="PF00566">
    <property type="entry name" value="RabGAP-TBC"/>
    <property type="match status" value="1"/>
</dbReference>
<dbReference type="InterPro" id="IPR035969">
    <property type="entry name" value="Rab-GAP_TBC_sf"/>
</dbReference>
<feature type="domain" description="Rab-GAP TBC" evidence="1">
    <location>
        <begin position="141"/>
        <end position="180"/>
    </location>
</feature>
<dbReference type="Gene3D" id="1.10.8.270">
    <property type="entry name" value="putative rabgap domain of human tbc1 domain family member 14 like domains"/>
    <property type="match status" value="1"/>
</dbReference>
<name>A0A444YIP0_ARAHY</name>
<sequence>MKISLKRIPTQLELFAKTHKHKDETWVDKKSKHVEVISNKEVEKSHNTTMQLSVAVVNLQSQNFTIRDLDRARLRVASCHSHQVWVKWGERRQFIAQNKLGMTSCHKVVGDISALRRTYKVSICREYMPIKQFPELFQNAADLPQTFPGHPWLDTPEGHAALRRVLVVYSLCDSNVGYCQVDLICSSFLSELFFPLLSSCWMI</sequence>
<proteinExistence type="predicted"/>
<evidence type="ECO:0000313" key="3">
    <source>
        <dbReference type="Proteomes" id="UP000289738"/>
    </source>
</evidence>